<keyword evidence="8" id="KW-1185">Reference proteome</keyword>
<dbReference type="Proteomes" id="UP000318055">
    <property type="component" value="Chromosome"/>
</dbReference>
<evidence type="ECO:0000256" key="1">
    <source>
        <dbReference type="ARBA" id="ARBA00004141"/>
    </source>
</evidence>
<evidence type="ECO:0000313" key="8">
    <source>
        <dbReference type="Proteomes" id="UP000318055"/>
    </source>
</evidence>
<feature type="transmembrane region" description="Helical" evidence="5">
    <location>
        <begin position="391"/>
        <end position="412"/>
    </location>
</feature>
<gene>
    <name evidence="7" type="ORF">FPZ54_16655</name>
</gene>
<proteinExistence type="predicted"/>
<keyword evidence="4 5" id="KW-0472">Membrane</keyword>
<evidence type="ECO:0000256" key="4">
    <source>
        <dbReference type="ARBA" id="ARBA00023136"/>
    </source>
</evidence>
<protein>
    <recommendedName>
        <fullName evidence="6">O-antigen ligase-related domain-containing protein</fullName>
    </recommendedName>
</protein>
<dbReference type="OrthoDB" id="7628239at2"/>
<dbReference type="PANTHER" id="PTHR37422">
    <property type="entry name" value="TEICHURONIC ACID BIOSYNTHESIS PROTEIN TUAE"/>
    <property type="match status" value="1"/>
</dbReference>
<evidence type="ECO:0000256" key="2">
    <source>
        <dbReference type="ARBA" id="ARBA00022692"/>
    </source>
</evidence>
<evidence type="ECO:0000259" key="6">
    <source>
        <dbReference type="Pfam" id="PF04932"/>
    </source>
</evidence>
<feature type="transmembrane region" description="Helical" evidence="5">
    <location>
        <begin position="53"/>
        <end position="72"/>
    </location>
</feature>
<evidence type="ECO:0000256" key="3">
    <source>
        <dbReference type="ARBA" id="ARBA00022989"/>
    </source>
</evidence>
<dbReference type="InterPro" id="IPR007016">
    <property type="entry name" value="O-antigen_ligase-rel_domated"/>
</dbReference>
<evidence type="ECO:0000313" key="7">
    <source>
        <dbReference type="EMBL" id="QDX27471.1"/>
    </source>
</evidence>
<keyword evidence="2 5" id="KW-0812">Transmembrane</keyword>
<dbReference type="Pfam" id="PF04932">
    <property type="entry name" value="Wzy_C"/>
    <property type="match status" value="1"/>
</dbReference>
<name>A0A518RJ72_9SPHN</name>
<sequence length="451" mass="48393">MRFWIVVAALALCLLLGGSSRHDSILLLALRPLLVLLAAALLAFFPPRGLQPVRWLIILWASLAAWIALQLVPLPPTLWAGLPGREKFAEIYSAAGMDIPWHALSLAPDRTWSSLLTLLLAPAIILFGLGESDREQRARLIPILALFAAASAFLGAVQMASGEVSPFYFHQYANRDAPIGFLANRNHQAAFLAMTLPLLRCWVELPSADARRAFARNVIAGIFAMLIVVMTLVSGSRAGLVLLCLAIALAAFGGRPRSGRGRFGVSVLVGIVTLALAVAAAAVMFLGRAQSIDRVFDLEVEQEQRFTSLPIFLDMIRDLMPVGSGFGTFDHLFRSYEPDSALSGTYLNNAHNDLAELAITGGVPALLILAAFLLWWGWATIRAFRVVSGPVDAVIARASASALLILLLASLTDYPLRTPFLGAVFAALCVLLQLGITGTRNAGAAVATQVR</sequence>
<accession>A0A518RJ72</accession>
<feature type="transmembrane region" description="Helical" evidence="5">
    <location>
        <begin position="418"/>
        <end position="436"/>
    </location>
</feature>
<dbReference type="GO" id="GO:0016020">
    <property type="term" value="C:membrane"/>
    <property type="evidence" value="ECO:0007669"/>
    <property type="project" value="UniProtKB-SubCell"/>
</dbReference>
<feature type="transmembrane region" description="Helical" evidence="5">
    <location>
        <begin position="357"/>
        <end position="379"/>
    </location>
</feature>
<keyword evidence="3 5" id="KW-1133">Transmembrane helix</keyword>
<comment type="subcellular location">
    <subcellularLocation>
        <location evidence="1">Membrane</location>
        <topology evidence="1">Multi-pass membrane protein</topology>
    </subcellularLocation>
</comment>
<dbReference type="EMBL" id="CP042239">
    <property type="protein sequence ID" value="QDX27471.1"/>
    <property type="molecule type" value="Genomic_DNA"/>
</dbReference>
<organism evidence="7 8">
    <name type="scientific">Sphingomonas suaedae</name>
    <dbReference type="NCBI Taxonomy" id="2599297"/>
    <lineage>
        <taxon>Bacteria</taxon>
        <taxon>Pseudomonadati</taxon>
        <taxon>Pseudomonadota</taxon>
        <taxon>Alphaproteobacteria</taxon>
        <taxon>Sphingomonadales</taxon>
        <taxon>Sphingomonadaceae</taxon>
        <taxon>Sphingomonas</taxon>
    </lineage>
</organism>
<evidence type="ECO:0000256" key="5">
    <source>
        <dbReference type="SAM" id="Phobius"/>
    </source>
</evidence>
<dbReference type="RefSeq" id="WP_145848946.1">
    <property type="nucleotide sequence ID" value="NZ_CP042239.1"/>
</dbReference>
<feature type="transmembrane region" description="Helical" evidence="5">
    <location>
        <begin position="141"/>
        <end position="160"/>
    </location>
</feature>
<feature type="transmembrane region" description="Helical" evidence="5">
    <location>
        <begin position="111"/>
        <end position="129"/>
    </location>
</feature>
<dbReference type="AlphaFoldDB" id="A0A518RJ72"/>
<feature type="domain" description="O-antigen ligase-related" evidence="6">
    <location>
        <begin position="223"/>
        <end position="369"/>
    </location>
</feature>
<feature type="transmembrane region" description="Helical" evidence="5">
    <location>
        <begin position="218"/>
        <end position="251"/>
    </location>
</feature>
<feature type="transmembrane region" description="Helical" evidence="5">
    <location>
        <begin position="30"/>
        <end position="46"/>
    </location>
</feature>
<reference evidence="7 8" key="1">
    <citation type="submission" date="2019-07" db="EMBL/GenBank/DDBJ databases">
        <title>Sphingomonas alkalisoli sp. nov., isolated from rhizosphere soil of Suaedae salsa.</title>
        <authorList>
            <person name="Zhang H."/>
            <person name="Xu L."/>
            <person name="Zhang J.-X."/>
            <person name="Sun J.-Q."/>
        </authorList>
    </citation>
    <scope>NUCLEOTIDE SEQUENCE [LARGE SCALE GENOMIC DNA]</scope>
    <source>
        <strain evidence="7 8">XS-10</strain>
    </source>
</reference>
<dbReference type="InterPro" id="IPR051533">
    <property type="entry name" value="WaaL-like"/>
</dbReference>
<dbReference type="KEGG" id="ssua:FPZ54_16655"/>
<feature type="transmembrane region" description="Helical" evidence="5">
    <location>
        <begin position="263"/>
        <end position="286"/>
    </location>
</feature>
<dbReference type="PANTHER" id="PTHR37422:SF23">
    <property type="entry name" value="TEICHURONIC ACID BIOSYNTHESIS PROTEIN TUAE"/>
    <property type="match status" value="1"/>
</dbReference>